<dbReference type="GO" id="GO:0006904">
    <property type="term" value="P:vesicle docking involved in exocytosis"/>
    <property type="evidence" value="ECO:0007669"/>
    <property type="project" value="TreeGrafter"/>
</dbReference>
<keyword evidence="6" id="KW-0175">Coiled coil</keyword>
<keyword evidence="3" id="KW-0862">Zinc</keyword>
<evidence type="ECO:0000256" key="4">
    <source>
        <dbReference type="ARBA" id="ARBA00023136"/>
    </source>
</evidence>
<dbReference type="GO" id="GO:0030674">
    <property type="term" value="F:protein-macromolecule adaptor activity"/>
    <property type="evidence" value="ECO:0007669"/>
    <property type="project" value="TreeGrafter"/>
</dbReference>
<dbReference type="InterPro" id="IPR007810">
    <property type="entry name" value="Pep3/Vps18_beta-prop"/>
</dbReference>
<dbReference type="Pfam" id="PF05131">
    <property type="entry name" value="Pep3_Vps18"/>
    <property type="match status" value="2"/>
</dbReference>
<keyword evidence="2" id="KW-0863">Zinc-finger</keyword>
<protein>
    <submittedName>
        <fullName evidence="9">Uncharacterized protein</fullName>
    </submittedName>
</protein>
<dbReference type="GO" id="GO:0007032">
    <property type="term" value="P:endosome organization"/>
    <property type="evidence" value="ECO:0007669"/>
    <property type="project" value="TreeGrafter"/>
</dbReference>
<evidence type="ECO:0000256" key="3">
    <source>
        <dbReference type="ARBA" id="ARBA00022833"/>
    </source>
</evidence>
<dbReference type="AlphaFoldDB" id="A0A4P9ZEI6"/>
<evidence type="ECO:0000256" key="5">
    <source>
        <dbReference type="ARBA" id="ARBA00029433"/>
    </source>
</evidence>
<feature type="domain" description="Pep3/Vps18 RING C-terminal" evidence="8">
    <location>
        <begin position="976"/>
        <end position="1054"/>
    </location>
</feature>
<feature type="coiled-coil region" evidence="6">
    <location>
        <begin position="939"/>
        <end position="966"/>
    </location>
</feature>
<dbReference type="PANTHER" id="PTHR23323">
    <property type="entry name" value="VACUOLAR PROTEIN SORTING-ASSOCIATED PROTEIN"/>
    <property type="match status" value="1"/>
</dbReference>
<dbReference type="GO" id="GO:0030897">
    <property type="term" value="C:HOPS complex"/>
    <property type="evidence" value="ECO:0007669"/>
    <property type="project" value="TreeGrafter"/>
</dbReference>
<evidence type="ECO:0000259" key="7">
    <source>
        <dbReference type="Pfam" id="PF05131"/>
    </source>
</evidence>
<feature type="domain" description="Pep3/Vps18 beta-propeller" evidence="7">
    <location>
        <begin position="254"/>
        <end position="344"/>
    </location>
</feature>
<evidence type="ECO:0000259" key="8">
    <source>
        <dbReference type="Pfam" id="PF26148"/>
    </source>
</evidence>
<keyword evidence="4" id="KW-0472">Membrane</keyword>
<keyword evidence="1" id="KW-0479">Metal-binding</keyword>
<dbReference type="GO" id="GO:0048284">
    <property type="term" value="P:organelle fusion"/>
    <property type="evidence" value="ECO:0007669"/>
    <property type="project" value="TreeGrafter"/>
</dbReference>
<keyword evidence="10" id="KW-1185">Reference proteome</keyword>
<dbReference type="GO" id="GO:0005768">
    <property type="term" value="C:endosome"/>
    <property type="evidence" value="ECO:0007669"/>
    <property type="project" value="TreeGrafter"/>
</dbReference>
<evidence type="ECO:0000256" key="2">
    <source>
        <dbReference type="ARBA" id="ARBA00022771"/>
    </source>
</evidence>
<dbReference type="EMBL" id="ML004444">
    <property type="protein sequence ID" value="RKP31218.1"/>
    <property type="molecule type" value="Genomic_DNA"/>
</dbReference>
<evidence type="ECO:0000256" key="6">
    <source>
        <dbReference type="SAM" id="Coils"/>
    </source>
</evidence>
<dbReference type="Pfam" id="PF26148">
    <property type="entry name" value="VPS18_RING_C"/>
    <property type="match status" value="1"/>
</dbReference>
<evidence type="ECO:0000313" key="10">
    <source>
        <dbReference type="Proteomes" id="UP000268321"/>
    </source>
</evidence>
<reference evidence="10" key="1">
    <citation type="journal article" date="2018" name="Nat. Microbiol.">
        <title>Leveraging single-cell genomics to expand the fungal tree of life.</title>
        <authorList>
            <person name="Ahrendt S.R."/>
            <person name="Quandt C.A."/>
            <person name="Ciobanu D."/>
            <person name="Clum A."/>
            <person name="Salamov A."/>
            <person name="Andreopoulos B."/>
            <person name="Cheng J.F."/>
            <person name="Woyke T."/>
            <person name="Pelin A."/>
            <person name="Henrissat B."/>
            <person name="Reynolds N.K."/>
            <person name="Benny G.L."/>
            <person name="Smith M.E."/>
            <person name="James T.Y."/>
            <person name="Grigoriev I.V."/>
        </authorList>
    </citation>
    <scope>NUCLEOTIDE SEQUENCE [LARGE SCALE GENOMIC DNA]</scope>
    <source>
        <strain evidence="10">Baker2002</strain>
    </source>
</reference>
<dbReference type="GO" id="GO:0008270">
    <property type="term" value="F:zinc ion binding"/>
    <property type="evidence" value="ECO:0007669"/>
    <property type="project" value="UniProtKB-KW"/>
</dbReference>
<feature type="domain" description="Pep3/Vps18 beta-propeller" evidence="7">
    <location>
        <begin position="22"/>
        <end position="203"/>
    </location>
</feature>
<dbReference type="PANTHER" id="PTHR23323:SF26">
    <property type="entry name" value="VACUOLAR PROTEIN SORTING-ASSOCIATED PROTEIN 18 HOMOLOG"/>
    <property type="match status" value="1"/>
</dbReference>
<dbReference type="OrthoDB" id="1845386at2759"/>
<gene>
    <name evidence="9" type="ORF">METBISCDRAFT_14396</name>
</gene>
<accession>A0A4P9ZEI6</accession>
<sequence length="1075" mass="123807">MVCQKFDTDFPIASGERIDLRFERVQLQFDLRNDLTKLCVSNNKMYILTSSLVYRINLDNPSEVTSVSVPSIPDKVKITRSWLHPNGEYLIVQVNKTNYFILHLTYVKFKILPRFKGLDIRSIAFDTLPNEHTTGDFLFVTADGSVYVALLKHHDPTTQENKRDDKHAKQLFNAKAPATGICYSQRYRQIHLFLETQMLVWDCIEFVLAEISRSLRQVPLSKDIPDGADGALILALPDCFYYFIPETSEFTSSDEEALLSNVSKIPSDGLRISNLEYSTFMTSHHFAHLTEDNLQLFVIDKLMSQDPVVRSLPELAVGEVVLGLSVDYSAGTYWLYTSNSIFEILFSSEASSVWYSYYKMGNYDKALEVLDSATETPKTWFKKNVVLVKQGYDYLQRGGFGIDIEDTPDDTVRFDLQKLGIRKLAELQEPFEKVCLLLMNNNDQSVAFGILSNKLLLEYLTIKFNNAKVSKNKIQQVALSSWIVKLYLRLLYVIHHNFLEDSECLPQLTAKEMKESWQKEFKEIESSMSNLLATNHKSLDQKTVYQLMKELKFYTKLIAFAELLQDYEFIVDYNIDSEDWPAALKAVANLYATEPKRGKAVVYKTSETLLTKFPKQTVETWLRFPELDHEMLLPAILSYNKTGPIEFSRNHALQFLQRLIFDKSVKSTNLNNCYLSLVISYPQEEDEGQIEKALTKALEYFQHTELGFKKRHAYDKNLLVRLCLRFKRYKGAVLILINDMELHEVALKLALEHGLTSLGEFILKSYDDFTLDDQDSSKNDFIIESNSAEDSTLLSKIKLENDSFASRRKLWLIYARYVVERVCNGETLDIPGLQVEAINTSVVENDGTKGTAKEREQSKMQQITSELFEEDTEVDDKAEVQNSRLNRALQYLLHLSYSSDGSSNVLTLKDLLLLFPDSIKIIHFREEIVESLNLYNTKINQLGLEMQESASTAKKLKNQIQQNQKKEIKGAISTIIEPGEHCQICCKLLVEKNFIVFPNCHHGFHKDCTVRFYLQLKGDYRFKKIFQSFKQSLSLDKSELDRLLLSECLLCNDSLLNKIEDPLIDLESEREEWAL</sequence>
<name>A0A4P9ZEI6_9ASCO</name>
<dbReference type="InterPro" id="IPR058919">
    <property type="entry name" value="Pep3/Vps18_RING_C"/>
</dbReference>
<evidence type="ECO:0000313" key="9">
    <source>
        <dbReference type="EMBL" id="RKP31218.1"/>
    </source>
</evidence>
<dbReference type="GO" id="GO:0007033">
    <property type="term" value="P:vacuole organization"/>
    <property type="evidence" value="ECO:0007669"/>
    <property type="project" value="TreeGrafter"/>
</dbReference>
<organism evidence="9 10">
    <name type="scientific">Metschnikowia bicuspidata</name>
    <dbReference type="NCBI Taxonomy" id="27322"/>
    <lineage>
        <taxon>Eukaryota</taxon>
        <taxon>Fungi</taxon>
        <taxon>Dikarya</taxon>
        <taxon>Ascomycota</taxon>
        <taxon>Saccharomycotina</taxon>
        <taxon>Pichiomycetes</taxon>
        <taxon>Metschnikowiaceae</taxon>
        <taxon>Metschnikowia</taxon>
    </lineage>
</organism>
<dbReference type="Proteomes" id="UP000268321">
    <property type="component" value="Unassembled WGS sequence"/>
</dbReference>
<evidence type="ECO:0000256" key="1">
    <source>
        <dbReference type="ARBA" id="ARBA00022723"/>
    </source>
</evidence>
<dbReference type="SUPFAM" id="SSF101908">
    <property type="entry name" value="Putative isomerase YbhE"/>
    <property type="match status" value="1"/>
</dbReference>
<comment type="subcellular location">
    <subcellularLocation>
        <location evidence="5">Endomembrane system</location>
        <topology evidence="5">Peripheral membrane protein</topology>
        <orientation evidence="5">Cytoplasmic side</orientation>
    </subcellularLocation>
</comment>
<proteinExistence type="predicted"/>